<feature type="compositionally biased region" description="Polar residues" evidence="1">
    <location>
        <begin position="12"/>
        <end position="24"/>
    </location>
</feature>
<feature type="region of interest" description="Disordered" evidence="1">
    <location>
        <begin position="598"/>
        <end position="626"/>
    </location>
</feature>
<evidence type="ECO:0000259" key="2">
    <source>
        <dbReference type="Pfam" id="PF07287"/>
    </source>
</evidence>
<feature type="domain" description="Acyclic terpene utilisation N-terminal" evidence="2">
    <location>
        <begin position="28"/>
        <end position="448"/>
    </location>
</feature>
<dbReference type="EMBL" id="VFON01000002">
    <property type="protein sequence ID" value="TQL40742.1"/>
    <property type="molecule type" value="Genomic_DNA"/>
</dbReference>
<feature type="region of interest" description="Disordered" evidence="1">
    <location>
        <begin position="1"/>
        <end position="24"/>
    </location>
</feature>
<dbReference type="AlphaFoldDB" id="A0A542XY25"/>
<sequence>MNPGADRDGTTLVPTLSAPQPTQGERTVRIGNASGFYGDRLSGFDEMVAAGVDVITGDYLAELTMLILARQKANDPAAGYAKTFITQLSGSLEQIAAAGTRVVVNAGGMNPGGLAAALRELAASRDLEIPIAYVDGDDLTDRADELGLGNPLAANAYLGGWGITEALRRGAQVVVTGRVTDAAVITGSAAWFHGWGRADYDKLAGAMAAGHVIECGMQATGGNFSFFTELSDMRRPGFPIAEIDQNGDSVITKPPGTGGAVTVETVLSQLLYEVAGARYPGPDATLRLDSLRLADAGADRVRIAGARGEAPPPDLKVSVTEIGGYRQQITFPLVGLHIPEKAELITRQFEYGLEQSELRRPASLEWTLARTDHPGADSEEAASARLTLIARDTDPRVVGRAFANIAVEFALGSIPGFFTDGPPGDASVYGRFRPAFVPQQTPPHTVHFHDGDSAAIVPPAEFRALDETALDSRSIGWGNGDRACPQRARAGETTVALGELFGARSGDKGGTANIGVWARSDAGWDWLRSELTADRLRELLPEAAAHDITRVELAGLRAVNFVIDGLLGEGVAFGARFDPQAKGLGEWLRARNVSVPSALAAERGQQPTPFPTPRSPFTSRDAENPQ</sequence>
<keyword evidence="5" id="KW-1185">Reference proteome</keyword>
<dbReference type="Pfam" id="PF07287">
    <property type="entry name" value="AtuA"/>
    <property type="match status" value="1"/>
</dbReference>
<dbReference type="PANTHER" id="PTHR47585:SF1">
    <property type="entry name" value="DUF1446 DOMAIN-CONTAINING PROTEIN"/>
    <property type="match status" value="1"/>
</dbReference>
<comment type="caution">
    <text evidence="4">The sequence shown here is derived from an EMBL/GenBank/DDBJ whole genome shotgun (WGS) entry which is preliminary data.</text>
</comment>
<evidence type="ECO:0000313" key="4">
    <source>
        <dbReference type="EMBL" id="TQL40742.1"/>
    </source>
</evidence>
<dbReference type="InterPro" id="IPR056362">
    <property type="entry name" value="AtuA-like_ferredoxin_dom"/>
</dbReference>
<protein>
    <submittedName>
        <fullName evidence="4">Uncharacterized protein DUF1446</fullName>
    </submittedName>
</protein>
<name>A0A542XY25_9MICO</name>
<dbReference type="RefSeq" id="WP_141888843.1">
    <property type="nucleotide sequence ID" value="NZ_BAAAUY010000023.1"/>
</dbReference>
<reference evidence="4 5" key="1">
    <citation type="submission" date="2019-06" db="EMBL/GenBank/DDBJ databases">
        <title>Sequencing the genomes of 1000 actinobacteria strains.</title>
        <authorList>
            <person name="Klenk H.-P."/>
        </authorList>
    </citation>
    <scope>NUCLEOTIDE SEQUENCE [LARGE SCALE GENOMIC DNA]</scope>
    <source>
        <strain evidence="4 5">DSM 8803</strain>
    </source>
</reference>
<accession>A0A542XY25</accession>
<organism evidence="4 5">
    <name type="scientific">Leucobacter komagatae</name>
    <dbReference type="NCBI Taxonomy" id="55969"/>
    <lineage>
        <taxon>Bacteria</taxon>
        <taxon>Bacillati</taxon>
        <taxon>Actinomycetota</taxon>
        <taxon>Actinomycetes</taxon>
        <taxon>Micrococcales</taxon>
        <taxon>Microbacteriaceae</taxon>
        <taxon>Leucobacter</taxon>
    </lineage>
</organism>
<dbReference type="InterPro" id="IPR010839">
    <property type="entry name" value="AtuA_N"/>
</dbReference>
<evidence type="ECO:0000256" key="1">
    <source>
        <dbReference type="SAM" id="MobiDB-lite"/>
    </source>
</evidence>
<dbReference type="Pfam" id="PF23544">
    <property type="entry name" value="AtuA_ferredoxin"/>
    <property type="match status" value="1"/>
</dbReference>
<gene>
    <name evidence="4" type="ORF">FB468_3266</name>
</gene>
<proteinExistence type="predicted"/>
<evidence type="ECO:0000313" key="5">
    <source>
        <dbReference type="Proteomes" id="UP000319094"/>
    </source>
</evidence>
<evidence type="ECO:0000259" key="3">
    <source>
        <dbReference type="Pfam" id="PF23544"/>
    </source>
</evidence>
<dbReference type="OrthoDB" id="3959640at2"/>
<dbReference type="Proteomes" id="UP000319094">
    <property type="component" value="Unassembled WGS sequence"/>
</dbReference>
<dbReference type="PANTHER" id="PTHR47585">
    <property type="match status" value="1"/>
</dbReference>
<feature type="domain" description="AtuA-like ferredoxin-fold" evidence="3">
    <location>
        <begin position="497"/>
        <end position="593"/>
    </location>
</feature>